<accession>A0ABS7DK95</accession>
<dbReference type="EMBL" id="JAGFNZ010000001">
    <property type="protein sequence ID" value="MBW7571643.1"/>
    <property type="molecule type" value="Genomic_DNA"/>
</dbReference>
<name>A0ABS7DK95_9FIRM</name>
<dbReference type="RefSeq" id="WP_219964039.1">
    <property type="nucleotide sequence ID" value="NZ_JAGFNZ010000001.1"/>
</dbReference>
<evidence type="ECO:0000313" key="2">
    <source>
        <dbReference type="Proteomes" id="UP000719942"/>
    </source>
</evidence>
<comment type="caution">
    <text evidence="1">The sequence shown here is derived from an EMBL/GenBank/DDBJ whole genome shotgun (WGS) entry which is preliminary data.</text>
</comment>
<gene>
    <name evidence="1" type="ORF">J5W02_02350</name>
</gene>
<reference evidence="1 2" key="1">
    <citation type="submission" date="2021-03" db="EMBL/GenBank/DDBJ databases">
        <title>Caproiciproducens sp. nov. isolated from feces of cow.</title>
        <authorList>
            <person name="Choi J.-Y."/>
        </authorList>
    </citation>
    <scope>NUCLEOTIDE SEQUENCE [LARGE SCALE GENOMIC DNA]</scope>
    <source>
        <strain evidence="1 2">AGMB10547</strain>
    </source>
</reference>
<evidence type="ECO:0000313" key="1">
    <source>
        <dbReference type="EMBL" id="MBW7571643.1"/>
    </source>
</evidence>
<sequence length="51" mass="5984">MSDNHFAENLDKNEYFLSLPKFVQENIKQAGPKVCCEEDLRRIAENLTQKQ</sequence>
<keyword evidence="2" id="KW-1185">Reference proteome</keyword>
<proteinExistence type="predicted"/>
<dbReference type="Proteomes" id="UP000719942">
    <property type="component" value="Unassembled WGS sequence"/>
</dbReference>
<protein>
    <submittedName>
        <fullName evidence="1">Uncharacterized protein</fullName>
    </submittedName>
</protein>
<organism evidence="1 2">
    <name type="scientific">Caproiciproducens faecalis</name>
    <dbReference type="NCBI Taxonomy" id="2820301"/>
    <lineage>
        <taxon>Bacteria</taxon>
        <taxon>Bacillati</taxon>
        <taxon>Bacillota</taxon>
        <taxon>Clostridia</taxon>
        <taxon>Eubacteriales</taxon>
        <taxon>Acutalibacteraceae</taxon>
        <taxon>Caproiciproducens</taxon>
    </lineage>
</organism>